<evidence type="ECO:0000256" key="1">
    <source>
        <dbReference type="SAM" id="SignalP"/>
    </source>
</evidence>
<feature type="domain" description="Peptidoglycan binding-like" evidence="2">
    <location>
        <begin position="339"/>
        <end position="394"/>
    </location>
</feature>
<dbReference type="InterPro" id="IPR011970">
    <property type="entry name" value="MltB_2"/>
</dbReference>
<dbReference type="Gene3D" id="1.10.530.10">
    <property type="match status" value="1"/>
</dbReference>
<protein>
    <submittedName>
        <fullName evidence="4">Lytic murein transglycosylase</fullName>
    </submittedName>
</protein>
<reference evidence="4 5" key="2">
    <citation type="submission" date="2019-09" db="EMBL/GenBank/DDBJ databases">
        <authorList>
            <person name="Mazur A."/>
        </authorList>
    </citation>
    <scope>NUCLEOTIDE SEQUENCE [LARGE SCALE GENOMIC DNA]</scope>
    <source>
        <strain evidence="4 5">3729k</strain>
    </source>
</reference>
<reference evidence="4 5" key="1">
    <citation type="submission" date="2019-09" db="EMBL/GenBank/DDBJ databases">
        <title>Arenimonas chukotkensis sp. nov., a bacterium isolated from Chukotka hot spring, Arctic region, Russia.</title>
        <authorList>
            <person name="Zayulina K.S."/>
            <person name="Prokofeva M.I."/>
            <person name="Elcheninov A.G."/>
            <person name="Novikov A."/>
            <person name="Kochetkova T.V."/>
            <person name="Kublanov I.V."/>
        </authorList>
    </citation>
    <scope>NUCLEOTIDE SEQUENCE [LARGE SCALE GENOMIC DNA]</scope>
    <source>
        <strain evidence="4 5">3729k</strain>
    </source>
</reference>
<dbReference type="SUPFAM" id="SSF47090">
    <property type="entry name" value="PGBD-like"/>
    <property type="match status" value="1"/>
</dbReference>
<comment type="caution">
    <text evidence="4">The sequence shown here is derived from an EMBL/GenBank/DDBJ whole genome shotgun (WGS) entry which is preliminary data.</text>
</comment>
<dbReference type="CDD" id="cd13399">
    <property type="entry name" value="Slt35-like"/>
    <property type="match status" value="1"/>
</dbReference>
<dbReference type="InterPro" id="IPR036365">
    <property type="entry name" value="PGBD-like_sf"/>
</dbReference>
<dbReference type="NCBIfam" id="TIGR02283">
    <property type="entry name" value="MltB_2"/>
    <property type="match status" value="1"/>
</dbReference>
<evidence type="ECO:0000313" key="4">
    <source>
        <dbReference type="EMBL" id="KAA2284472.1"/>
    </source>
</evidence>
<dbReference type="InterPro" id="IPR031304">
    <property type="entry name" value="SLT_2"/>
</dbReference>
<evidence type="ECO:0000313" key="5">
    <source>
        <dbReference type="Proteomes" id="UP000322165"/>
    </source>
</evidence>
<dbReference type="GO" id="GO:0009253">
    <property type="term" value="P:peptidoglycan catabolic process"/>
    <property type="evidence" value="ECO:0007669"/>
    <property type="project" value="TreeGrafter"/>
</dbReference>
<proteinExistence type="predicted"/>
<dbReference type="InterPro" id="IPR036366">
    <property type="entry name" value="PGBDSf"/>
</dbReference>
<dbReference type="Pfam" id="PF13406">
    <property type="entry name" value="SLT_2"/>
    <property type="match status" value="1"/>
</dbReference>
<dbReference type="PANTHER" id="PTHR30163">
    <property type="entry name" value="MEMBRANE-BOUND LYTIC MUREIN TRANSGLYCOSYLASE B"/>
    <property type="match status" value="1"/>
</dbReference>
<name>A0A5B2ZBF4_9GAMM</name>
<feature type="chain" id="PRO_5022748437" evidence="1">
    <location>
        <begin position="18"/>
        <end position="398"/>
    </location>
</feature>
<organism evidence="4 5">
    <name type="scientific">Arenimonas fontis</name>
    <dbReference type="NCBI Taxonomy" id="2608255"/>
    <lineage>
        <taxon>Bacteria</taxon>
        <taxon>Pseudomonadati</taxon>
        <taxon>Pseudomonadota</taxon>
        <taxon>Gammaproteobacteria</taxon>
        <taxon>Lysobacterales</taxon>
        <taxon>Lysobacteraceae</taxon>
        <taxon>Arenimonas</taxon>
    </lineage>
</organism>
<dbReference type="FunFam" id="1.10.8.350:FF:000001">
    <property type="entry name" value="Lytic murein transglycosylase B"/>
    <property type="match status" value="1"/>
</dbReference>
<feature type="domain" description="Transglycosylase SLT" evidence="3">
    <location>
        <begin position="28"/>
        <end position="318"/>
    </location>
</feature>
<sequence>MLPLATVLFAFATAAGAGDPDAGQGRLDRCLAELRPLALARGVSAATWDAHMPGRRQDPEVQRALDRQPEFELPIWDYLAALVDEERIADGQARLLEHAGLLARMEAEHGVDAATVVAVWGVESDYGRVTGRKPLLDSLATLSCAGRRQAFFRGELFALLALIGRGDLDAEDLTGSWAGAFGQTQFMPSTYARVAVDGDGDGRRDLVGSVADALASTAHYLRRAGWQPGQAWGHEVLLPEGFDTSLQGRRQRRPLSYWTDRGLRRADGGDWPKDERKAALLLPAGPQGPAFLVFRNYDAIFSYNAAESYALAIALLSDHLRGGAGLRMPWPTDDPGLSRAQRRELQALLITRGHDIGEVDGLLGERSRRAIRAEQARLGLEPDGKAARSLLEALRRGD</sequence>
<dbReference type="Gene3D" id="1.10.8.350">
    <property type="entry name" value="Bacterial muramidase"/>
    <property type="match status" value="1"/>
</dbReference>
<feature type="signal peptide" evidence="1">
    <location>
        <begin position="1"/>
        <end position="17"/>
    </location>
</feature>
<keyword evidence="1" id="KW-0732">Signal</keyword>
<dbReference type="InterPro" id="IPR023346">
    <property type="entry name" value="Lysozyme-like_dom_sf"/>
</dbReference>
<dbReference type="EMBL" id="VUOD01000006">
    <property type="protein sequence ID" value="KAA2284472.1"/>
    <property type="molecule type" value="Genomic_DNA"/>
</dbReference>
<dbReference type="Gene3D" id="1.10.101.10">
    <property type="entry name" value="PGBD-like superfamily/PGBD"/>
    <property type="match status" value="1"/>
</dbReference>
<dbReference type="SUPFAM" id="SSF53955">
    <property type="entry name" value="Lysozyme-like"/>
    <property type="match status" value="1"/>
</dbReference>
<keyword evidence="5" id="KW-1185">Reference proteome</keyword>
<dbReference type="PANTHER" id="PTHR30163:SF10">
    <property type="entry name" value="TRANSGLYCOLASE-RELATED"/>
    <property type="match status" value="1"/>
</dbReference>
<accession>A0A5B2ZBF4</accession>
<evidence type="ECO:0000259" key="3">
    <source>
        <dbReference type="Pfam" id="PF13406"/>
    </source>
</evidence>
<dbReference type="AlphaFoldDB" id="A0A5B2ZBF4"/>
<evidence type="ECO:0000259" key="2">
    <source>
        <dbReference type="Pfam" id="PF01471"/>
    </source>
</evidence>
<gene>
    <name evidence="4" type="ORF">F0415_09100</name>
</gene>
<dbReference type="InterPro" id="IPR002477">
    <property type="entry name" value="Peptidoglycan-bd-like"/>
</dbReference>
<dbReference type="Pfam" id="PF01471">
    <property type="entry name" value="PG_binding_1"/>
    <property type="match status" value="1"/>
</dbReference>
<dbReference type="Proteomes" id="UP000322165">
    <property type="component" value="Unassembled WGS sequence"/>
</dbReference>
<dbReference type="GO" id="GO:0008933">
    <property type="term" value="F:peptidoglycan lytic transglycosylase activity"/>
    <property type="evidence" value="ECO:0007669"/>
    <property type="project" value="TreeGrafter"/>
</dbReference>
<dbReference type="InterPro" id="IPR043426">
    <property type="entry name" value="MltB-like"/>
</dbReference>